<evidence type="ECO:0000313" key="1">
    <source>
        <dbReference type="EMBL" id="SHM95553.1"/>
    </source>
</evidence>
<evidence type="ECO:0000313" key="2">
    <source>
        <dbReference type="Proteomes" id="UP000184038"/>
    </source>
</evidence>
<dbReference type="AlphaFoldDB" id="A0A1M7MY29"/>
<dbReference type="EMBL" id="FRCP01000023">
    <property type="protein sequence ID" value="SHM95553.1"/>
    <property type="molecule type" value="Genomic_DNA"/>
</dbReference>
<dbReference type="Proteomes" id="UP000184038">
    <property type="component" value="Unassembled WGS sequence"/>
</dbReference>
<dbReference type="STRING" id="1120996.SAMN02746066_04078"/>
<reference evidence="1 2" key="1">
    <citation type="submission" date="2016-11" db="EMBL/GenBank/DDBJ databases">
        <authorList>
            <person name="Jaros S."/>
            <person name="Januszkiewicz K."/>
            <person name="Wedrychowicz H."/>
        </authorList>
    </citation>
    <scope>NUCLEOTIDE SEQUENCE [LARGE SCALE GENOMIC DNA]</scope>
    <source>
        <strain evidence="1 2">DSM 15930</strain>
    </source>
</reference>
<protein>
    <submittedName>
        <fullName evidence="1">Uncharacterized protein</fullName>
    </submittedName>
</protein>
<proteinExistence type="predicted"/>
<dbReference type="Pfam" id="PF12691">
    <property type="entry name" value="Phage_tail_terminator_6"/>
    <property type="match status" value="1"/>
</dbReference>
<dbReference type="RefSeq" id="WP_073290803.1">
    <property type="nucleotide sequence ID" value="NZ_FRCP01000023.1"/>
</dbReference>
<organism evidence="1 2">
    <name type="scientific">Anaerosporobacter mobilis DSM 15930</name>
    <dbReference type="NCBI Taxonomy" id="1120996"/>
    <lineage>
        <taxon>Bacteria</taxon>
        <taxon>Bacillati</taxon>
        <taxon>Bacillota</taxon>
        <taxon>Clostridia</taxon>
        <taxon>Lachnospirales</taxon>
        <taxon>Lachnospiraceae</taxon>
        <taxon>Anaerosporobacter</taxon>
    </lineage>
</organism>
<gene>
    <name evidence="1" type="ORF">SAMN02746066_04078</name>
</gene>
<accession>A0A1M7MY29</accession>
<name>A0A1M7MY29_9FIRM</name>
<sequence length="133" mass="15168">MIGLADVRDYIATLSLTKDENVYSGKLDNKKDKSIGIYNLKQNTGARICLGGLESTPYRIKPISILVHWNKSQRDTEKVSMQLYELLQNSSKIQINNEKVSYIKMLSDEPIDVGTDDSGVYESVIQIEIYYER</sequence>
<dbReference type="InterPro" id="IPR024411">
    <property type="entry name" value="Tail_terminator_phage"/>
</dbReference>
<keyword evidence="2" id="KW-1185">Reference proteome</keyword>